<feature type="compositionally biased region" description="Basic and acidic residues" evidence="1">
    <location>
        <begin position="150"/>
        <end position="163"/>
    </location>
</feature>
<sequence length="373" mass="43990">MPSRGGDRGYKVVYSSRVREIDDADDHITRQRSSRDNNYNDDSRSSRDDRTEVDRSSRASDSRSDLQGNSSKTTYKVGRNRDSNAYVKRPDASSSSVTSITERPIDRGRSEYEVLRPQKRDDGVYVVDLGASPDYGDRDSNGYGAPRGSRYYDTETRSRRNEDVVYDTSRSVRDDRSARNLTYKDVQVTEDVDEETSYGRRGRGSEAYSETAPSKRHRSAMRGRNNSPPEFHQRRREQSVGFYRDQISHHDASESRHEKPGAEAHVAGRYLVDHRGEYVEIDEEEYRSRPGRRYASQQMSDSRINNREERDDDKRTYTGETMRSYEYEDDQRRKPYPPQRSRSRRRQRRHDDDDRRSYSEHEYETRMVREEYY</sequence>
<keyword evidence="3" id="KW-1185">Reference proteome</keyword>
<feature type="region of interest" description="Disordered" evidence="1">
    <location>
        <begin position="1"/>
        <end position="373"/>
    </location>
</feature>
<feature type="compositionally biased region" description="Basic and acidic residues" evidence="1">
    <location>
        <begin position="41"/>
        <end position="64"/>
    </location>
</feature>
<dbReference type="AlphaFoldDB" id="A0AAN6ICG0"/>
<evidence type="ECO:0000313" key="2">
    <source>
        <dbReference type="EMBL" id="KAI1610569.1"/>
    </source>
</evidence>
<accession>A0AAN6ICG0</accession>
<feature type="compositionally biased region" description="Polar residues" evidence="1">
    <location>
        <begin position="92"/>
        <end position="101"/>
    </location>
</feature>
<feature type="compositionally biased region" description="Basic and acidic residues" evidence="1">
    <location>
        <begin position="103"/>
        <end position="123"/>
    </location>
</feature>
<protein>
    <submittedName>
        <fullName evidence="2">Uncharacterized protein</fullName>
    </submittedName>
</protein>
<dbReference type="Proteomes" id="UP001203852">
    <property type="component" value="Unassembled WGS sequence"/>
</dbReference>
<reference evidence="2" key="1">
    <citation type="journal article" date="2022" name="bioRxiv">
        <title>Deciphering the potential niche of two novel black yeast fungi from a biological soil crust based on their genomes, phenotypes, and melanin regulation.</title>
        <authorList>
            <consortium name="DOE Joint Genome Institute"/>
            <person name="Carr E.C."/>
            <person name="Barton Q."/>
            <person name="Grambo S."/>
            <person name="Sullivan M."/>
            <person name="Renfro C.M."/>
            <person name="Kuo A."/>
            <person name="Pangilinan J."/>
            <person name="Lipzen A."/>
            <person name="Keymanesh K."/>
            <person name="Savage E."/>
            <person name="Barry K."/>
            <person name="Grigoriev I.V."/>
            <person name="Riekhof W.R."/>
            <person name="Harris S.S."/>
        </authorList>
    </citation>
    <scope>NUCLEOTIDE SEQUENCE</scope>
    <source>
        <strain evidence="2">JF 03-4F</strain>
    </source>
</reference>
<evidence type="ECO:0000313" key="3">
    <source>
        <dbReference type="Proteomes" id="UP001203852"/>
    </source>
</evidence>
<organism evidence="2 3">
    <name type="scientific">Exophiala viscosa</name>
    <dbReference type="NCBI Taxonomy" id="2486360"/>
    <lineage>
        <taxon>Eukaryota</taxon>
        <taxon>Fungi</taxon>
        <taxon>Dikarya</taxon>
        <taxon>Ascomycota</taxon>
        <taxon>Pezizomycotina</taxon>
        <taxon>Eurotiomycetes</taxon>
        <taxon>Chaetothyriomycetidae</taxon>
        <taxon>Chaetothyriales</taxon>
        <taxon>Herpotrichiellaceae</taxon>
        <taxon>Exophiala</taxon>
    </lineage>
</organism>
<name>A0AAN6ICG0_9EURO</name>
<gene>
    <name evidence="2" type="ORF">EDD36DRAFT_329174</name>
</gene>
<dbReference type="EMBL" id="MU404358">
    <property type="protein sequence ID" value="KAI1610569.1"/>
    <property type="molecule type" value="Genomic_DNA"/>
</dbReference>
<feature type="compositionally biased region" description="Basic and acidic residues" evidence="1">
    <location>
        <begin position="304"/>
        <end position="333"/>
    </location>
</feature>
<feature type="compositionally biased region" description="Basic and acidic residues" evidence="1">
    <location>
        <begin position="246"/>
        <end position="262"/>
    </location>
</feature>
<proteinExistence type="predicted"/>
<feature type="compositionally biased region" description="Basic and acidic residues" evidence="1">
    <location>
        <begin position="1"/>
        <end position="10"/>
    </location>
</feature>
<comment type="caution">
    <text evidence="2">The sequence shown here is derived from an EMBL/GenBank/DDBJ whole genome shotgun (WGS) entry which is preliminary data.</text>
</comment>
<feature type="compositionally biased region" description="Basic and acidic residues" evidence="1">
    <location>
        <begin position="349"/>
        <end position="373"/>
    </location>
</feature>
<feature type="compositionally biased region" description="Basic and acidic residues" evidence="1">
    <location>
        <begin position="17"/>
        <end position="35"/>
    </location>
</feature>
<evidence type="ECO:0000256" key="1">
    <source>
        <dbReference type="SAM" id="MobiDB-lite"/>
    </source>
</evidence>